<accession>A0A833TG95</accession>
<dbReference type="EMBL" id="WSZM01000097">
    <property type="protein sequence ID" value="KAF4042569.1"/>
    <property type="molecule type" value="Genomic_DNA"/>
</dbReference>
<organism evidence="1 2">
    <name type="scientific">Phytophthora infestans</name>
    <name type="common">Potato late blight agent</name>
    <name type="synonym">Botrytis infestans</name>
    <dbReference type="NCBI Taxonomy" id="4787"/>
    <lineage>
        <taxon>Eukaryota</taxon>
        <taxon>Sar</taxon>
        <taxon>Stramenopiles</taxon>
        <taxon>Oomycota</taxon>
        <taxon>Peronosporomycetes</taxon>
        <taxon>Peronosporales</taxon>
        <taxon>Peronosporaceae</taxon>
        <taxon>Phytophthora</taxon>
    </lineage>
</organism>
<name>A0A833TG95_PHYIN</name>
<sequence length="113" mass="12178">MLREMANPTDKINKVLLSKIPEGKVHVIVVAPPLLSESVKNALATLFGARAAEDLISDELTLKKRKVNPIPAVHSATVRSRACDQGSSSFSYPRQFLTVGVHGLFTSPRTPGS</sequence>
<evidence type="ECO:0000313" key="1">
    <source>
        <dbReference type="EMBL" id="KAF4042569.1"/>
    </source>
</evidence>
<evidence type="ECO:0000313" key="2">
    <source>
        <dbReference type="Proteomes" id="UP000602510"/>
    </source>
</evidence>
<comment type="caution">
    <text evidence="1">The sequence shown here is derived from an EMBL/GenBank/DDBJ whole genome shotgun (WGS) entry which is preliminary data.</text>
</comment>
<proteinExistence type="predicted"/>
<gene>
    <name evidence="1" type="ORF">GN244_ATG04872</name>
</gene>
<dbReference type="AlphaFoldDB" id="A0A833TG95"/>
<protein>
    <submittedName>
        <fullName evidence="1">Uncharacterized protein</fullName>
    </submittedName>
</protein>
<reference evidence="1" key="1">
    <citation type="submission" date="2020-04" db="EMBL/GenBank/DDBJ databases">
        <title>Hybrid Assembly of Korean Phytophthora infestans isolates.</title>
        <authorList>
            <person name="Prokchorchik M."/>
            <person name="Lee Y."/>
            <person name="Seo J."/>
            <person name="Cho J.-H."/>
            <person name="Park Y.-E."/>
            <person name="Jang D.-C."/>
            <person name="Im J.-S."/>
            <person name="Choi J.-G."/>
            <person name="Park H.-J."/>
            <person name="Lee G.-B."/>
            <person name="Lee Y.-G."/>
            <person name="Hong S.-Y."/>
            <person name="Cho K."/>
            <person name="Sohn K.H."/>
        </authorList>
    </citation>
    <scope>NUCLEOTIDE SEQUENCE</scope>
    <source>
        <strain evidence="1">KR_1_A1</strain>
    </source>
</reference>
<keyword evidence="2" id="KW-1185">Reference proteome</keyword>
<dbReference type="Proteomes" id="UP000602510">
    <property type="component" value="Unassembled WGS sequence"/>
</dbReference>